<feature type="compositionally biased region" description="Polar residues" evidence="6">
    <location>
        <begin position="215"/>
        <end position="225"/>
    </location>
</feature>
<proteinExistence type="predicted"/>
<dbReference type="InterPro" id="IPR013083">
    <property type="entry name" value="Znf_RING/FYVE/PHD"/>
</dbReference>
<evidence type="ECO:0000256" key="3">
    <source>
        <dbReference type="ARBA" id="ARBA00022454"/>
    </source>
</evidence>
<dbReference type="Gene3D" id="3.30.900.10">
    <property type="entry name" value="HORMA domain"/>
    <property type="match status" value="1"/>
</dbReference>
<dbReference type="GO" id="GO:0051321">
    <property type="term" value="P:meiotic cell cycle"/>
    <property type="evidence" value="ECO:0007669"/>
    <property type="project" value="UniProtKB-KW"/>
</dbReference>
<accession>A0ABD0T9F2</accession>
<dbReference type="InterPro" id="IPR051294">
    <property type="entry name" value="HORMA_MeioticProgression"/>
</dbReference>
<dbReference type="InterPro" id="IPR036570">
    <property type="entry name" value="HORMA_dom_sf"/>
</dbReference>
<keyword evidence="5" id="KW-0469">Meiosis</keyword>
<feature type="region of interest" description="Disordered" evidence="6">
    <location>
        <begin position="208"/>
        <end position="246"/>
    </location>
</feature>
<dbReference type="GO" id="GO:0005694">
    <property type="term" value="C:chromosome"/>
    <property type="evidence" value="ECO:0007669"/>
    <property type="project" value="UniProtKB-SubCell"/>
</dbReference>
<evidence type="ECO:0000313" key="8">
    <source>
        <dbReference type="EMBL" id="KAL0839914.1"/>
    </source>
</evidence>
<evidence type="ECO:0000259" key="7">
    <source>
        <dbReference type="PROSITE" id="PS50815"/>
    </source>
</evidence>
<feature type="region of interest" description="Disordered" evidence="6">
    <location>
        <begin position="498"/>
        <end position="525"/>
    </location>
</feature>
<dbReference type="SUPFAM" id="SSF56019">
    <property type="entry name" value="The spindle assembly checkpoint protein mad2"/>
    <property type="match status" value="1"/>
</dbReference>
<evidence type="ECO:0000313" key="9">
    <source>
        <dbReference type="Proteomes" id="UP001549921"/>
    </source>
</evidence>
<sequence>MKQLTVIAVSTITYLKNAFPEDSYSMENFGGLKLRILKKKCKDDLAHFLSTALTQAFEAFDKKYLHQLALCFYEDDCKMENLIEYHVFEYTYNDDGVTMSVSSKTRDSGRTHARYTFDGVRERTVHLIRACVVIMQTCQQHLPETYDVSLRLYYNEDAPEGYQAPGFNAAAEVDDHLEPTMRDTIKLGWVETPYHKLVARSYMKDSMGASHEAIPSQNPPMMSQMEQEEFTSPPLARSESGSSEKPLRCPCNKYDGEAQTALLLTCQYCNTQQHAACFGLVSEDFPRAATHCCTTCSDEDPSRLPTDPRLVALSAKKRECLCIFRRTLCLCAARASVSAARLQRALGVSAPNATKLMKLLHSHGVIEQNQDDDLTTPRAIVPDQLKSVMNKFFQVAEEESIVDRLLAETFASQESQPDLIGEVLGPMEKVSLQNASNLGRVIEAPVDLNKTTEIEDLTLKQYKEALLSNYQMDDDLPLSGSNNPLKEIENLQKRRTVKRKINDEKDENKPMLRTGVRTKRAKAKA</sequence>
<dbReference type="Gene3D" id="3.30.40.10">
    <property type="entry name" value="Zinc/RING finger domain, C3HC4 (zinc finger)"/>
    <property type="match status" value="1"/>
</dbReference>
<dbReference type="InterPro" id="IPR011011">
    <property type="entry name" value="Znf_FYVE_PHD"/>
</dbReference>
<gene>
    <name evidence="8" type="ORF">ABMA28_016531</name>
</gene>
<protein>
    <recommendedName>
        <fullName evidence="7">HORMA domain-containing protein</fullName>
    </recommendedName>
</protein>
<dbReference type="Pfam" id="PF02301">
    <property type="entry name" value="HORMA"/>
    <property type="match status" value="1"/>
</dbReference>
<feature type="domain" description="HORMA" evidence="7">
    <location>
        <begin position="1"/>
        <end position="201"/>
    </location>
</feature>
<organism evidence="8 9">
    <name type="scientific">Loxostege sticticalis</name>
    <name type="common">Beet webworm moth</name>
    <dbReference type="NCBI Taxonomy" id="481309"/>
    <lineage>
        <taxon>Eukaryota</taxon>
        <taxon>Metazoa</taxon>
        <taxon>Ecdysozoa</taxon>
        <taxon>Arthropoda</taxon>
        <taxon>Hexapoda</taxon>
        <taxon>Insecta</taxon>
        <taxon>Pterygota</taxon>
        <taxon>Neoptera</taxon>
        <taxon>Endopterygota</taxon>
        <taxon>Lepidoptera</taxon>
        <taxon>Glossata</taxon>
        <taxon>Ditrysia</taxon>
        <taxon>Pyraloidea</taxon>
        <taxon>Crambidae</taxon>
        <taxon>Pyraustinae</taxon>
        <taxon>Loxostege</taxon>
    </lineage>
</organism>
<dbReference type="InterPro" id="IPR003511">
    <property type="entry name" value="HORMA_dom"/>
</dbReference>
<evidence type="ECO:0000256" key="6">
    <source>
        <dbReference type="SAM" id="MobiDB-lite"/>
    </source>
</evidence>
<comment type="caution">
    <text evidence="8">The sequence shown here is derived from an EMBL/GenBank/DDBJ whole genome shotgun (WGS) entry which is preliminary data.</text>
</comment>
<dbReference type="PANTHER" id="PTHR48225">
    <property type="entry name" value="HORMA DOMAIN-CONTAINING PROTEIN 1"/>
    <property type="match status" value="1"/>
</dbReference>
<evidence type="ECO:0000256" key="5">
    <source>
        <dbReference type="ARBA" id="ARBA00023254"/>
    </source>
</evidence>
<reference evidence="8 9" key="1">
    <citation type="submission" date="2024-06" db="EMBL/GenBank/DDBJ databases">
        <title>A chromosome-level genome assembly of beet webworm, Loxostege sticticalis.</title>
        <authorList>
            <person name="Zhang Y."/>
        </authorList>
    </citation>
    <scope>NUCLEOTIDE SEQUENCE [LARGE SCALE GENOMIC DNA]</scope>
    <source>
        <strain evidence="8">AQ028</strain>
        <tissue evidence="8">Male pupae</tissue>
    </source>
</reference>
<dbReference type="SUPFAM" id="SSF57903">
    <property type="entry name" value="FYVE/PHD zinc finger"/>
    <property type="match status" value="1"/>
</dbReference>
<evidence type="ECO:0000256" key="1">
    <source>
        <dbReference type="ARBA" id="ARBA00004123"/>
    </source>
</evidence>
<dbReference type="PROSITE" id="PS50815">
    <property type="entry name" value="HORMA"/>
    <property type="match status" value="1"/>
</dbReference>
<keyword evidence="4" id="KW-0539">Nucleus</keyword>
<dbReference type="AlphaFoldDB" id="A0ABD0T9F2"/>
<evidence type="ECO:0000256" key="2">
    <source>
        <dbReference type="ARBA" id="ARBA00004286"/>
    </source>
</evidence>
<evidence type="ECO:0000256" key="4">
    <source>
        <dbReference type="ARBA" id="ARBA00023242"/>
    </source>
</evidence>
<dbReference type="Proteomes" id="UP001549921">
    <property type="component" value="Unassembled WGS sequence"/>
</dbReference>
<comment type="subcellular location">
    <subcellularLocation>
        <location evidence="2">Chromosome</location>
    </subcellularLocation>
    <subcellularLocation>
        <location evidence="1">Nucleus</location>
    </subcellularLocation>
</comment>
<feature type="compositionally biased region" description="Basic residues" evidence="6">
    <location>
        <begin position="516"/>
        <end position="525"/>
    </location>
</feature>
<dbReference type="PANTHER" id="PTHR48225:SF7">
    <property type="entry name" value="MEIOSIS-SPECIFIC PROTEIN HOP1"/>
    <property type="match status" value="1"/>
</dbReference>
<name>A0ABD0T9F2_LOXSC</name>
<dbReference type="EMBL" id="JBEDNZ010000008">
    <property type="protein sequence ID" value="KAL0839914.1"/>
    <property type="molecule type" value="Genomic_DNA"/>
</dbReference>
<feature type="compositionally biased region" description="Basic and acidic residues" evidence="6">
    <location>
        <begin position="500"/>
        <end position="510"/>
    </location>
</feature>
<keyword evidence="3" id="KW-0158">Chromosome</keyword>
<dbReference type="GO" id="GO:0005634">
    <property type="term" value="C:nucleus"/>
    <property type="evidence" value="ECO:0007669"/>
    <property type="project" value="UniProtKB-SubCell"/>
</dbReference>